<comment type="caution">
    <text evidence="3">The sequence shown here is derived from an EMBL/GenBank/DDBJ whole genome shotgun (WGS) entry which is preliminary data.</text>
</comment>
<dbReference type="InterPro" id="IPR007889">
    <property type="entry name" value="HTH_Psq"/>
</dbReference>
<dbReference type="PANTHER" id="PTHR19303">
    <property type="entry name" value="TRANSPOSON"/>
    <property type="match status" value="1"/>
</dbReference>
<evidence type="ECO:0000313" key="3">
    <source>
        <dbReference type="EMBL" id="GBP08317.1"/>
    </source>
</evidence>
<evidence type="ECO:0000256" key="1">
    <source>
        <dbReference type="ARBA" id="ARBA00004123"/>
    </source>
</evidence>
<accession>A0A4C1T4D3</accession>
<comment type="subcellular location">
    <subcellularLocation>
        <location evidence="1">Nucleus</location>
    </subcellularLocation>
</comment>
<dbReference type="AlphaFoldDB" id="A0A4C1T4D3"/>
<evidence type="ECO:0000259" key="2">
    <source>
        <dbReference type="Pfam" id="PF05225"/>
    </source>
</evidence>
<sequence length="265" mass="30391">MEDAGDMLSVPIYPMPFQYKTPENARKRKKYTKTELKNAIDEIKEGVSIRKISIKYGIDRSTLRRYKLDENKIHKFEDKNSQYKASQVFTIAEEKLLANYLLSCSKMHYGLTRKQAMQLAFEFATMNSKKFPDSWTTNNSAGKDWFRGFLCRNLELSLRTPEATSLSRATSFNKKNVKDFFTNLKTVLEKYKFEAHNIYNCDETGCTTVQNCPKVIASKKAKQVGQVTSAERGTTITLCFAINAIGNVMPPFFIFPRVTVIFGQI</sequence>
<dbReference type="GO" id="GO:0003677">
    <property type="term" value="F:DNA binding"/>
    <property type="evidence" value="ECO:0007669"/>
    <property type="project" value="InterPro"/>
</dbReference>
<dbReference type="PANTHER" id="PTHR19303:SF71">
    <property type="entry name" value="ZINC FINGER PHD-TYPE DOMAIN-CONTAINING PROTEIN"/>
    <property type="match status" value="1"/>
</dbReference>
<protein>
    <recommendedName>
        <fullName evidence="2">HTH psq-type domain-containing protein</fullName>
    </recommendedName>
</protein>
<dbReference type="OrthoDB" id="4327074at2759"/>
<dbReference type="EMBL" id="BGZK01000030">
    <property type="protein sequence ID" value="GBP08317.1"/>
    <property type="molecule type" value="Genomic_DNA"/>
</dbReference>
<dbReference type="SUPFAM" id="SSF46689">
    <property type="entry name" value="Homeodomain-like"/>
    <property type="match status" value="1"/>
</dbReference>
<gene>
    <name evidence="3" type="ORF">EVAR_78793_1</name>
</gene>
<name>A0A4C1T4D3_EUMVA</name>
<dbReference type="Proteomes" id="UP000299102">
    <property type="component" value="Unassembled WGS sequence"/>
</dbReference>
<dbReference type="GO" id="GO:0005634">
    <property type="term" value="C:nucleus"/>
    <property type="evidence" value="ECO:0007669"/>
    <property type="project" value="UniProtKB-SubCell"/>
</dbReference>
<dbReference type="STRING" id="151549.A0A4C1T4D3"/>
<dbReference type="Pfam" id="PF05225">
    <property type="entry name" value="HTH_psq"/>
    <property type="match status" value="1"/>
</dbReference>
<dbReference type="Gene3D" id="1.10.10.60">
    <property type="entry name" value="Homeodomain-like"/>
    <property type="match status" value="1"/>
</dbReference>
<reference evidence="3 4" key="1">
    <citation type="journal article" date="2019" name="Commun. Biol.">
        <title>The bagworm genome reveals a unique fibroin gene that provides high tensile strength.</title>
        <authorList>
            <person name="Kono N."/>
            <person name="Nakamura H."/>
            <person name="Ohtoshi R."/>
            <person name="Tomita M."/>
            <person name="Numata K."/>
            <person name="Arakawa K."/>
        </authorList>
    </citation>
    <scope>NUCLEOTIDE SEQUENCE [LARGE SCALE GENOMIC DNA]</scope>
</reference>
<evidence type="ECO:0000313" key="4">
    <source>
        <dbReference type="Proteomes" id="UP000299102"/>
    </source>
</evidence>
<dbReference type="InterPro" id="IPR050863">
    <property type="entry name" value="CenT-Element_Derived"/>
</dbReference>
<keyword evidence="4" id="KW-1185">Reference proteome</keyword>
<dbReference type="InterPro" id="IPR009057">
    <property type="entry name" value="Homeodomain-like_sf"/>
</dbReference>
<organism evidence="3 4">
    <name type="scientific">Eumeta variegata</name>
    <name type="common">Bagworm moth</name>
    <name type="synonym">Eumeta japonica</name>
    <dbReference type="NCBI Taxonomy" id="151549"/>
    <lineage>
        <taxon>Eukaryota</taxon>
        <taxon>Metazoa</taxon>
        <taxon>Ecdysozoa</taxon>
        <taxon>Arthropoda</taxon>
        <taxon>Hexapoda</taxon>
        <taxon>Insecta</taxon>
        <taxon>Pterygota</taxon>
        <taxon>Neoptera</taxon>
        <taxon>Endopterygota</taxon>
        <taxon>Lepidoptera</taxon>
        <taxon>Glossata</taxon>
        <taxon>Ditrysia</taxon>
        <taxon>Tineoidea</taxon>
        <taxon>Psychidae</taxon>
        <taxon>Oiketicinae</taxon>
        <taxon>Eumeta</taxon>
    </lineage>
</organism>
<feature type="domain" description="HTH psq-type" evidence="2">
    <location>
        <begin position="33"/>
        <end position="67"/>
    </location>
</feature>
<proteinExistence type="predicted"/>